<evidence type="ECO:0000313" key="2">
    <source>
        <dbReference type="Proteomes" id="UP000499080"/>
    </source>
</evidence>
<dbReference type="EMBL" id="BGPR01000426">
    <property type="protein sequence ID" value="GBM19571.1"/>
    <property type="molecule type" value="Genomic_DNA"/>
</dbReference>
<protein>
    <submittedName>
        <fullName evidence="1">Uncharacterized protein</fullName>
    </submittedName>
</protein>
<name>A0A4Y2DS46_ARAVE</name>
<evidence type="ECO:0000313" key="1">
    <source>
        <dbReference type="EMBL" id="GBM19571.1"/>
    </source>
</evidence>
<dbReference type="Proteomes" id="UP000499080">
    <property type="component" value="Unassembled WGS sequence"/>
</dbReference>
<sequence>MLLQTKNKGRQNIPNEQKNKEIQFEKTVVKEFKNGRRCHGLPPRLLNVSSQTRGDVQEARCRLWDPKVLHSKPGSPKRSSVYVNLAHVQSNVLGQTPSRWCGAKFGERGADSDIVLVI</sequence>
<organism evidence="1 2">
    <name type="scientific">Araneus ventricosus</name>
    <name type="common">Orbweaver spider</name>
    <name type="synonym">Epeira ventricosa</name>
    <dbReference type="NCBI Taxonomy" id="182803"/>
    <lineage>
        <taxon>Eukaryota</taxon>
        <taxon>Metazoa</taxon>
        <taxon>Ecdysozoa</taxon>
        <taxon>Arthropoda</taxon>
        <taxon>Chelicerata</taxon>
        <taxon>Arachnida</taxon>
        <taxon>Araneae</taxon>
        <taxon>Araneomorphae</taxon>
        <taxon>Entelegynae</taxon>
        <taxon>Araneoidea</taxon>
        <taxon>Araneidae</taxon>
        <taxon>Araneus</taxon>
    </lineage>
</organism>
<accession>A0A4Y2DS46</accession>
<reference evidence="1 2" key="1">
    <citation type="journal article" date="2019" name="Sci. Rep.">
        <title>Orb-weaving spider Araneus ventricosus genome elucidates the spidroin gene catalogue.</title>
        <authorList>
            <person name="Kono N."/>
            <person name="Nakamura H."/>
            <person name="Ohtoshi R."/>
            <person name="Moran D.A.P."/>
            <person name="Shinohara A."/>
            <person name="Yoshida Y."/>
            <person name="Fujiwara M."/>
            <person name="Mori M."/>
            <person name="Tomita M."/>
            <person name="Arakawa K."/>
        </authorList>
    </citation>
    <scope>NUCLEOTIDE SEQUENCE [LARGE SCALE GENOMIC DNA]</scope>
</reference>
<proteinExistence type="predicted"/>
<comment type="caution">
    <text evidence="1">The sequence shown here is derived from an EMBL/GenBank/DDBJ whole genome shotgun (WGS) entry which is preliminary data.</text>
</comment>
<gene>
    <name evidence="1" type="ORF">AVEN_371_1</name>
</gene>
<dbReference type="AlphaFoldDB" id="A0A4Y2DS46"/>
<keyword evidence="2" id="KW-1185">Reference proteome</keyword>